<sequence>MKRFVILVAATSTLVACGIHSQQSTETEGNTKVYRHGNSTATITQDGVSSEITVEREPDSQTIIWRSGGNSAVIKQSTGTRVPVN</sequence>
<dbReference type="AlphaFoldDB" id="A0A176S813"/>
<keyword evidence="2" id="KW-1185">Reference proteome</keyword>
<evidence type="ECO:0000313" key="1">
    <source>
        <dbReference type="EMBL" id="OAD24068.1"/>
    </source>
</evidence>
<dbReference type="EMBL" id="LUTY01000024">
    <property type="protein sequence ID" value="OAD24068.1"/>
    <property type="molecule type" value="Genomic_DNA"/>
</dbReference>
<organism evidence="1 2">
    <name type="scientific">Candidatus Thiomargarita nelsonii</name>
    <dbReference type="NCBI Taxonomy" id="1003181"/>
    <lineage>
        <taxon>Bacteria</taxon>
        <taxon>Pseudomonadati</taxon>
        <taxon>Pseudomonadota</taxon>
        <taxon>Gammaproteobacteria</taxon>
        <taxon>Thiotrichales</taxon>
        <taxon>Thiotrichaceae</taxon>
        <taxon>Thiomargarita</taxon>
    </lineage>
</organism>
<reference evidence="1 2" key="1">
    <citation type="submission" date="2016-05" db="EMBL/GenBank/DDBJ databases">
        <title>Single-cell genome of chain-forming Candidatus Thiomargarita nelsonii and comparison to other large sulfur-oxidizing bacteria.</title>
        <authorList>
            <person name="Winkel M."/>
            <person name="Salman V."/>
            <person name="Woyke T."/>
            <person name="Schulz-Vogt H."/>
            <person name="Richter M."/>
            <person name="Flood B."/>
            <person name="Bailey J."/>
            <person name="Amann R."/>
            <person name="Mussmann M."/>
        </authorList>
    </citation>
    <scope>NUCLEOTIDE SEQUENCE [LARGE SCALE GENOMIC DNA]</scope>
    <source>
        <strain evidence="1 2">THI036</strain>
    </source>
</reference>
<comment type="caution">
    <text evidence="1">The sequence shown here is derived from an EMBL/GenBank/DDBJ whole genome shotgun (WGS) entry which is preliminary data.</text>
</comment>
<name>A0A176S813_9GAMM</name>
<evidence type="ECO:0000313" key="2">
    <source>
        <dbReference type="Proteomes" id="UP000076962"/>
    </source>
</evidence>
<dbReference type="Proteomes" id="UP000076962">
    <property type="component" value="Unassembled WGS sequence"/>
</dbReference>
<proteinExistence type="predicted"/>
<dbReference type="PROSITE" id="PS51257">
    <property type="entry name" value="PROKAR_LIPOPROTEIN"/>
    <property type="match status" value="1"/>
</dbReference>
<protein>
    <submittedName>
        <fullName evidence="1">Secreted protein</fullName>
    </submittedName>
</protein>
<gene>
    <name evidence="1" type="ORF">THIOM_000083</name>
</gene>
<accession>A0A176S813</accession>